<keyword evidence="3" id="KW-1185">Reference proteome</keyword>
<keyword evidence="1" id="KW-0812">Transmembrane</keyword>
<feature type="transmembrane region" description="Helical" evidence="1">
    <location>
        <begin position="60"/>
        <end position="84"/>
    </location>
</feature>
<proteinExistence type="predicted"/>
<name>J0X547_9ACTO</name>
<evidence type="ECO:0000256" key="1">
    <source>
        <dbReference type="SAM" id="Phobius"/>
    </source>
</evidence>
<evidence type="ECO:0000313" key="3">
    <source>
        <dbReference type="Proteomes" id="UP000002941"/>
    </source>
</evidence>
<reference evidence="2 3" key="1">
    <citation type="submission" date="2012-05" db="EMBL/GenBank/DDBJ databases">
        <authorList>
            <person name="Harkins D.M."/>
            <person name="Madupu R."/>
            <person name="Durkin A.S."/>
            <person name="Torralba M."/>
            <person name="Methe B."/>
            <person name="Sutton G.G."/>
            <person name="Nelson K.E."/>
        </authorList>
    </citation>
    <scope>NUCLEOTIDE SEQUENCE [LARGE SCALE GENOMIC DNA]</scope>
    <source>
        <strain evidence="2 3">F0489</strain>
    </source>
</reference>
<accession>J0X547</accession>
<dbReference type="EMBL" id="AKFT01000118">
    <property type="protein sequence ID" value="EJF43766.1"/>
    <property type="molecule type" value="Genomic_DNA"/>
</dbReference>
<keyword evidence="1" id="KW-1133">Transmembrane helix</keyword>
<dbReference type="Proteomes" id="UP000002941">
    <property type="component" value="Unassembled WGS sequence"/>
</dbReference>
<evidence type="ECO:0000313" key="2">
    <source>
        <dbReference type="EMBL" id="EJF43766.1"/>
    </source>
</evidence>
<dbReference type="AlphaFoldDB" id="J0X547"/>
<protein>
    <submittedName>
        <fullName evidence="2">Uncharacterized protein</fullName>
    </submittedName>
</protein>
<gene>
    <name evidence="2" type="ORF">HMPREF1318_0440</name>
</gene>
<comment type="caution">
    <text evidence="2">The sequence shown here is derived from an EMBL/GenBank/DDBJ whole genome shotgun (WGS) entry which is preliminary data.</text>
</comment>
<sequence>MSALMVGVALPFHPGIPWIAWVAAFIFFILDAELLLAMVDGGALVARSTDPGKRMHSRRILIAASVAAILLLLVLVFGVLWAVLT</sequence>
<feature type="transmembrane region" description="Helical" evidence="1">
    <location>
        <begin position="18"/>
        <end position="39"/>
    </location>
</feature>
<organism evidence="2 3">
    <name type="scientific">Actinomyces massiliensis F0489</name>
    <dbReference type="NCBI Taxonomy" id="1125718"/>
    <lineage>
        <taxon>Bacteria</taxon>
        <taxon>Bacillati</taxon>
        <taxon>Actinomycetota</taxon>
        <taxon>Actinomycetes</taxon>
        <taxon>Actinomycetales</taxon>
        <taxon>Actinomycetaceae</taxon>
        <taxon>Actinomyces</taxon>
    </lineage>
</organism>
<keyword evidence="1" id="KW-0472">Membrane</keyword>